<dbReference type="Proteomes" id="UP001152797">
    <property type="component" value="Unassembled WGS sequence"/>
</dbReference>
<comment type="caution">
    <text evidence="2">The sequence shown here is derived from an EMBL/GenBank/DDBJ whole genome shotgun (WGS) entry which is preliminary data.</text>
</comment>
<feature type="compositionally biased region" description="Low complexity" evidence="1">
    <location>
        <begin position="149"/>
        <end position="181"/>
    </location>
</feature>
<sequence length="367" mass="39918">ALDTLESKGVLKLPKSLRMEDGPYEEFAREHGEVPGWTRGIRSGKAVRRKRQAYIRHRIEEGEDPDQVAIVHQDGQARPLHTPRTWGPNADSSDDGVGLAGYPEPRRSLSDLSSVQLVPQSALYQPVRTGGLVPKARGFSDPYDKGKSRAASAFAKPKASASASSSVVSKAKPVSAPSSSSQPRVITIEDGSVVEENIGKLPGSAIVLEWHQVLDTDRITKWRAEWIDADGQELSDEDVPQCPPDNNDEHEEPPDRSSVAGLSVVAEVATMSFKMGHWCWAPATLLSDASHSIKSLVEKAPKAARSPHLEDGSLLAEEDAVKGQLSSVAARLVMKFMILEDNKAVISIIAKGFSQKLRRLAKTHRVH</sequence>
<accession>A0A9P1GP86</accession>
<reference evidence="3 4" key="2">
    <citation type="submission" date="2024-05" db="EMBL/GenBank/DDBJ databases">
        <authorList>
            <person name="Chen Y."/>
            <person name="Shah S."/>
            <person name="Dougan E. K."/>
            <person name="Thang M."/>
            <person name="Chan C."/>
        </authorList>
    </citation>
    <scope>NUCLEOTIDE SEQUENCE [LARGE SCALE GENOMIC DNA]</scope>
</reference>
<keyword evidence="4" id="KW-1185">Reference proteome</keyword>
<feature type="region of interest" description="Disordered" evidence="1">
    <location>
        <begin position="231"/>
        <end position="258"/>
    </location>
</feature>
<organism evidence="2">
    <name type="scientific">Cladocopium goreaui</name>
    <dbReference type="NCBI Taxonomy" id="2562237"/>
    <lineage>
        <taxon>Eukaryota</taxon>
        <taxon>Sar</taxon>
        <taxon>Alveolata</taxon>
        <taxon>Dinophyceae</taxon>
        <taxon>Suessiales</taxon>
        <taxon>Symbiodiniaceae</taxon>
        <taxon>Cladocopium</taxon>
    </lineage>
</organism>
<proteinExistence type="predicted"/>
<evidence type="ECO:0000256" key="1">
    <source>
        <dbReference type="SAM" id="MobiDB-lite"/>
    </source>
</evidence>
<name>A0A9P1GP86_9DINO</name>
<feature type="non-terminal residue" evidence="2">
    <location>
        <position position="1"/>
    </location>
</feature>
<gene>
    <name evidence="2" type="ORF">C1SCF055_LOCUS42958</name>
</gene>
<protein>
    <submittedName>
        <fullName evidence="2">Uncharacterized protein</fullName>
    </submittedName>
</protein>
<dbReference type="AlphaFoldDB" id="A0A9P1GP86"/>
<evidence type="ECO:0000313" key="2">
    <source>
        <dbReference type="EMBL" id="CAI4018386.1"/>
    </source>
</evidence>
<evidence type="ECO:0000313" key="4">
    <source>
        <dbReference type="Proteomes" id="UP001152797"/>
    </source>
</evidence>
<feature type="region of interest" description="Disordered" evidence="1">
    <location>
        <begin position="80"/>
        <end position="112"/>
    </location>
</feature>
<dbReference type="EMBL" id="CAMXCT020006691">
    <property type="protein sequence ID" value="CAL1171761.1"/>
    <property type="molecule type" value="Genomic_DNA"/>
</dbReference>
<dbReference type="EMBL" id="CAMXCT030006691">
    <property type="protein sequence ID" value="CAL4805698.1"/>
    <property type="molecule type" value="Genomic_DNA"/>
</dbReference>
<evidence type="ECO:0000313" key="3">
    <source>
        <dbReference type="EMBL" id="CAL4805698.1"/>
    </source>
</evidence>
<dbReference type="EMBL" id="CAMXCT010006691">
    <property type="protein sequence ID" value="CAI4018386.1"/>
    <property type="molecule type" value="Genomic_DNA"/>
</dbReference>
<reference evidence="2" key="1">
    <citation type="submission" date="2022-10" db="EMBL/GenBank/DDBJ databases">
        <authorList>
            <person name="Chen Y."/>
            <person name="Dougan E. K."/>
            <person name="Chan C."/>
            <person name="Rhodes N."/>
            <person name="Thang M."/>
        </authorList>
    </citation>
    <scope>NUCLEOTIDE SEQUENCE</scope>
</reference>
<feature type="non-terminal residue" evidence="2">
    <location>
        <position position="367"/>
    </location>
</feature>
<feature type="region of interest" description="Disordered" evidence="1">
    <location>
        <begin position="137"/>
        <end position="183"/>
    </location>
</feature>